<keyword evidence="3" id="KW-1185">Reference proteome</keyword>
<feature type="domain" description="AB hydrolase-1" evidence="1">
    <location>
        <begin position="5"/>
        <end position="162"/>
    </location>
</feature>
<dbReference type="Proteomes" id="UP001139384">
    <property type="component" value="Unassembled WGS sequence"/>
</dbReference>
<dbReference type="InterPro" id="IPR029058">
    <property type="entry name" value="AB_hydrolase_fold"/>
</dbReference>
<evidence type="ECO:0000313" key="2">
    <source>
        <dbReference type="EMBL" id="MCF1594542.1"/>
    </source>
</evidence>
<dbReference type="Pfam" id="PF00561">
    <property type="entry name" value="Abhydrolase_1"/>
    <property type="match status" value="1"/>
</dbReference>
<dbReference type="InterPro" id="IPR000073">
    <property type="entry name" value="AB_hydrolase_1"/>
</dbReference>
<gene>
    <name evidence="2" type="ORF">L0P92_13325</name>
</gene>
<evidence type="ECO:0000313" key="3">
    <source>
        <dbReference type="Proteomes" id="UP001139384"/>
    </source>
</evidence>
<proteinExistence type="predicted"/>
<dbReference type="GO" id="GO:0016787">
    <property type="term" value="F:hydrolase activity"/>
    <property type="evidence" value="ECO:0007669"/>
    <property type="project" value="UniProtKB-KW"/>
</dbReference>
<sequence>MPGDRDHVEALEPALDALELDRVAIVGNSMSGATATRFAAYQPERVSHLIPMGSPGPGVNQFGPPNYLTEGIRILVRAYLEPSQANFQVTVGALAHDPALAEDAASAAGGWMEAALARPDHMENYNPALSTGELNGPPQLFQDLPSLLAKLTVPTLLVHGRGTTAPPTTRTRFG</sequence>
<reference evidence="2" key="1">
    <citation type="submission" date="2022-01" db="EMBL/GenBank/DDBJ databases">
        <title>Draft Genome Sequences of Seven Type Strains of the Genus Streptomyces.</title>
        <authorList>
            <person name="Aziz S."/>
            <person name="Coretto E."/>
            <person name="Chronakova A."/>
            <person name="Sproer C."/>
            <person name="Huber K."/>
            <person name="Nouioui I."/>
            <person name="Gross H."/>
        </authorList>
    </citation>
    <scope>NUCLEOTIDE SEQUENCE</scope>
    <source>
        <strain evidence="2">DSM 103493</strain>
    </source>
</reference>
<dbReference type="Gene3D" id="3.40.50.1820">
    <property type="entry name" value="alpha/beta hydrolase"/>
    <property type="match status" value="1"/>
</dbReference>
<protein>
    <submittedName>
        <fullName evidence="2">Alpha/beta fold hydrolase</fullName>
    </submittedName>
</protein>
<dbReference type="RefSeq" id="WP_234762793.1">
    <property type="nucleotide sequence ID" value="NZ_JAKEIP010000039.1"/>
</dbReference>
<organism evidence="2 3">
    <name type="scientific">Streptomyces muensis</name>
    <dbReference type="NCBI Taxonomy" id="1077944"/>
    <lineage>
        <taxon>Bacteria</taxon>
        <taxon>Bacillati</taxon>
        <taxon>Actinomycetota</taxon>
        <taxon>Actinomycetes</taxon>
        <taxon>Kitasatosporales</taxon>
        <taxon>Streptomycetaceae</taxon>
        <taxon>Streptomyces</taxon>
    </lineage>
</organism>
<dbReference type="AlphaFoldDB" id="A0A9X1PW32"/>
<keyword evidence="2" id="KW-0378">Hydrolase</keyword>
<evidence type="ECO:0000259" key="1">
    <source>
        <dbReference type="Pfam" id="PF00561"/>
    </source>
</evidence>
<comment type="caution">
    <text evidence="2">The sequence shown here is derived from an EMBL/GenBank/DDBJ whole genome shotgun (WGS) entry which is preliminary data.</text>
</comment>
<accession>A0A9X1PW32</accession>
<dbReference type="EMBL" id="JAKEIP010000039">
    <property type="protein sequence ID" value="MCF1594542.1"/>
    <property type="molecule type" value="Genomic_DNA"/>
</dbReference>
<name>A0A9X1PW32_STRM4</name>
<dbReference type="SUPFAM" id="SSF53474">
    <property type="entry name" value="alpha/beta-Hydrolases"/>
    <property type="match status" value="1"/>
</dbReference>